<feature type="compositionally biased region" description="Acidic residues" evidence="4">
    <location>
        <begin position="768"/>
        <end position="788"/>
    </location>
</feature>
<dbReference type="EMBL" id="KZ613963">
    <property type="protein sequence ID" value="PMD31306.1"/>
    <property type="molecule type" value="Genomic_DNA"/>
</dbReference>
<gene>
    <name evidence="5" type="ORF">L207DRAFT_558766</name>
</gene>
<dbReference type="GO" id="GO:0006355">
    <property type="term" value="P:regulation of DNA-templated transcription"/>
    <property type="evidence" value="ECO:0007669"/>
    <property type="project" value="InterPro"/>
</dbReference>
<name>A0A2J6QYF9_HYAVF</name>
<dbReference type="PANTHER" id="PTHR13213:SF2">
    <property type="entry name" value="MYB-BINDING PROTEIN 1A"/>
    <property type="match status" value="1"/>
</dbReference>
<dbReference type="OrthoDB" id="342531at2759"/>
<dbReference type="GO" id="GO:0000182">
    <property type="term" value="F:rDNA binding"/>
    <property type="evidence" value="ECO:0007669"/>
    <property type="project" value="TreeGrafter"/>
</dbReference>
<sequence>MGSKRKRAAHDTFAGAPAPKKQQKNVDKPASKSSSKPATDPTPLDTSPFIDNPKGADLKREVQLYDLLSSEDSSDRLNAANAIVSGLLGGEGVAEPTLQRHLERRLFRGLASGRKGARLGYSVVLSELLAQLLGEKDLAAQKYKGLTFDKVLGFLVAKTKPEGDLSGQEEKDHFLGLLFGLQSFVRAKVLFEDENRWDTVLGKLLELAKKKPWIREECGWVIVEALAQMDQSQAEGTLESLHVSGLALSPEGVGIWLTAKNRFPDMKFPTKPWGQSGNPLEHLKSLAKALKESSNEDESDKTKQAKQTGNWNPQLHFVWKVVLAQYAAAAKEKKHGIRTEFENFWKVAVDENLFSASASRERKFWGFLLFQHVLQDSASYGKILSSIFSHNLVRCLINHVQETDRFLNRAADKSLKILIRSVEIDPKLLVIILPRIIGGYGTYNFDKVTKTKTVEKLLSLVDDENAVPVIEVLLEPALNVQGTESEVAKEAEMRRQLLGDYLLNMIRKANVSDETKDLSWISERALPLLAKVSYSQELEFEPTLSDKTRTLFRNRLLSAFAHLLSDLKGYAYPCNLLQTFSPDAVEMDDGIIGAKDQAVSTLQKILKKIEKSKPEKKALLQALALLYSLVIFQLYNGEPEAVSILDELKLCYDKLIRHKDTNESDADASEVLVELLLSFISKPSALLRKVTQHVFGAFMSEMTAGGLKLMTDVLESDESLRGQQQLFDQEPEGGDLMEGDSDDELDSDVEVIDMNGDEGHLNSHLAEEESDDDDGDDEEDDEEDEDDENAKKLDEALAKALGTHVLAEGDEESDSDADMTDSEMMALDSKLVEIFSQRKKVPNKKQEQKDAKETMVNFKSRVLDLMDIYVKKQATNPLAFGLLLPLLQLIRTTKTKQLAEKAHNILLAFSKACRTAKKSEDASTINISEETKLLKAIHLEASKDPSHMFAKAASSASLLVASSMYRADKASVKKIAGVYRDSQVAWVSGEVKMQAAFFVEWVNWCQSHASNS</sequence>
<evidence type="ECO:0008006" key="7">
    <source>
        <dbReference type="Google" id="ProtNLM"/>
    </source>
</evidence>
<feature type="compositionally biased region" description="Basic and acidic residues" evidence="4">
    <location>
        <begin position="757"/>
        <end position="767"/>
    </location>
</feature>
<keyword evidence="3" id="KW-0539">Nucleus</keyword>
<dbReference type="Pfam" id="PF04931">
    <property type="entry name" value="DNA_pol_phi"/>
    <property type="match status" value="1"/>
</dbReference>
<evidence type="ECO:0000256" key="2">
    <source>
        <dbReference type="ARBA" id="ARBA00006809"/>
    </source>
</evidence>
<dbReference type="AlphaFoldDB" id="A0A2J6QYF9"/>
<evidence type="ECO:0000256" key="1">
    <source>
        <dbReference type="ARBA" id="ARBA00004123"/>
    </source>
</evidence>
<dbReference type="Proteomes" id="UP000235786">
    <property type="component" value="Unassembled WGS sequence"/>
</dbReference>
<feature type="region of interest" description="Disordered" evidence="4">
    <location>
        <begin position="754"/>
        <end position="790"/>
    </location>
</feature>
<dbReference type="STRING" id="1149755.A0A2J6QYF9"/>
<dbReference type="PANTHER" id="PTHR13213">
    <property type="entry name" value="MYB-BINDING PROTEIN 1A FAMILY MEMBER"/>
    <property type="match status" value="1"/>
</dbReference>
<proteinExistence type="inferred from homology"/>
<accession>A0A2J6QYF9</accession>
<dbReference type="SUPFAM" id="SSF48371">
    <property type="entry name" value="ARM repeat"/>
    <property type="match status" value="1"/>
</dbReference>
<evidence type="ECO:0000256" key="4">
    <source>
        <dbReference type="SAM" id="MobiDB-lite"/>
    </source>
</evidence>
<dbReference type="GO" id="GO:0005730">
    <property type="term" value="C:nucleolus"/>
    <property type="evidence" value="ECO:0007669"/>
    <property type="project" value="InterPro"/>
</dbReference>
<comment type="similarity">
    <text evidence="2">Belongs to the MYBBP1A family.</text>
</comment>
<protein>
    <recommendedName>
        <fullName evidence="7">DNA polymerase V</fullName>
    </recommendedName>
</protein>
<dbReference type="InterPro" id="IPR016024">
    <property type="entry name" value="ARM-type_fold"/>
</dbReference>
<organism evidence="5 6">
    <name type="scientific">Hyaloscypha variabilis (strain UAMH 11265 / GT02V1 / F)</name>
    <name type="common">Meliniomyces variabilis</name>
    <dbReference type="NCBI Taxonomy" id="1149755"/>
    <lineage>
        <taxon>Eukaryota</taxon>
        <taxon>Fungi</taxon>
        <taxon>Dikarya</taxon>
        <taxon>Ascomycota</taxon>
        <taxon>Pezizomycotina</taxon>
        <taxon>Leotiomycetes</taxon>
        <taxon>Helotiales</taxon>
        <taxon>Hyaloscyphaceae</taxon>
        <taxon>Hyaloscypha</taxon>
        <taxon>Hyaloscypha variabilis</taxon>
    </lineage>
</organism>
<comment type="subcellular location">
    <subcellularLocation>
        <location evidence="1">Nucleus</location>
    </subcellularLocation>
</comment>
<keyword evidence="6" id="KW-1185">Reference proteome</keyword>
<feature type="region of interest" description="Disordered" evidence="4">
    <location>
        <begin position="1"/>
        <end position="54"/>
    </location>
</feature>
<evidence type="ECO:0000256" key="3">
    <source>
        <dbReference type="ARBA" id="ARBA00023242"/>
    </source>
</evidence>
<reference evidence="5 6" key="1">
    <citation type="submission" date="2016-04" db="EMBL/GenBank/DDBJ databases">
        <title>A degradative enzymes factory behind the ericoid mycorrhizal symbiosis.</title>
        <authorList>
            <consortium name="DOE Joint Genome Institute"/>
            <person name="Martino E."/>
            <person name="Morin E."/>
            <person name="Grelet G."/>
            <person name="Kuo A."/>
            <person name="Kohler A."/>
            <person name="Daghino S."/>
            <person name="Barry K."/>
            <person name="Choi C."/>
            <person name="Cichocki N."/>
            <person name="Clum A."/>
            <person name="Copeland A."/>
            <person name="Hainaut M."/>
            <person name="Haridas S."/>
            <person name="Labutti K."/>
            <person name="Lindquist E."/>
            <person name="Lipzen A."/>
            <person name="Khouja H.-R."/>
            <person name="Murat C."/>
            <person name="Ohm R."/>
            <person name="Olson A."/>
            <person name="Spatafora J."/>
            <person name="Veneault-Fourrey C."/>
            <person name="Henrissat B."/>
            <person name="Grigoriev I."/>
            <person name="Martin F."/>
            <person name="Perotto S."/>
        </authorList>
    </citation>
    <scope>NUCLEOTIDE SEQUENCE [LARGE SCALE GENOMIC DNA]</scope>
    <source>
        <strain evidence="5 6">F</strain>
    </source>
</reference>
<dbReference type="InterPro" id="IPR007015">
    <property type="entry name" value="DNA_pol_V/MYBBP1A"/>
</dbReference>
<feature type="compositionally biased region" description="Low complexity" evidence="4">
    <location>
        <begin position="31"/>
        <end position="43"/>
    </location>
</feature>
<evidence type="ECO:0000313" key="5">
    <source>
        <dbReference type="EMBL" id="PMD31306.1"/>
    </source>
</evidence>
<evidence type="ECO:0000313" key="6">
    <source>
        <dbReference type="Proteomes" id="UP000235786"/>
    </source>
</evidence>